<proteinExistence type="predicted"/>
<evidence type="ECO:0008006" key="2">
    <source>
        <dbReference type="Google" id="ProtNLM"/>
    </source>
</evidence>
<organism evidence="1">
    <name type="scientific">uncultured alpha proteobacterium EB080_L58F04</name>
    <dbReference type="NCBI Taxonomy" id="710798"/>
    <lineage>
        <taxon>Bacteria</taxon>
        <taxon>Pseudomonadati</taxon>
        <taxon>Pseudomonadota</taxon>
        <taxon>Alphaproteobacteria</taxon>
        <taxon>environmental samples</taxon>
    </lineage>
</organism>
<sequence length="72" mass="8458">MQYQIIRKTSLEDLQNSVNDLISSDWRPIGGLTIDEADTERYYLQTMFRTNATDAFKERVRREEGNGPFGLW</sequence>
<protein>
    <recommendedName>
        <fullName evidence="2">DUF1737 domain-containing protein</fullName>
    </recommendedName>
</protein>
<reference evidence="1" key="1">
    <citation type="journal article" date="2011" name="Environ. Microbiol.">
        <title>Time-series analyses of Monterey Bay coastal microbial picoplankton using a 'genome proxy' microarray.</title>
        <authorList>
            <person name="Rich V.I."/>
            <person name="Pham V.D."/>
            <person name="Eppley J."/>
            <person name="Shi Y."/>
            <person name="DeLong E.F."/>
        </authorList>
    </citation>
    <scope>NUCLEOTIDE SEQUENCE</scope>
</reference>
<evidence type="ECO:0000313" key="1">
    <source>
        <dbReference type="EMBL" id="ADI20465.1"/>
    </source>
</evidence>
<name>E0Y1C4_9PROT</name>
<dbReference type="EMBL" id="GU474942">
    <property type="protein sequence ID" value="ADI20465.1"/>
    <property type="molecule type" value="Genomic_DNA"/>
</dbReference>
<dbReference type="AlphaFoldDB" id="E0Y1C4"/>
<accession>E0Y1C4</accession>